<protein>
    <submittedName>
        <fullName evidence="1">Uncharacterized protein</fullName>
    </submittedName>
</protein>
<dbReference type="EMBL" id="JBHSDK010000028">
    <property type="protein sequence ID" value="MFC4337308.1"/>
    <property type="molecule type" value="Genomic_DNA"/>
</dbReference>
<evidence type="ECO:0000313" key="2">
    <source>
        <dbReference type="Proteomes" id="UP001595823"/>
    </source>
</evidence>
<proteinExistence type="predicted"/>
<evidence type="ECO:0000313" key="1">
    <source>
        <dbReference type="EMBL" id="MFC4337308.1"/>
    </source>
</evidence>
<accession>A0ABV8U3U5</accession>
<gene>
    <name evidence="1" type="ORF">ACFPET_19085</name>
</gene>
<dbReference type="Proteomes" id="UP001595823">
    <property type="component" value="Unassembled WGS sequence"/>
</dbReference>
<sequence>MDEFLTTLGRTIDGVWAWPVGRWDAEDGAKAAAMRSFLQHLADATGRLEGTGSHEVPDIGSQNLGMQAAVLADDFALVADGASAEEAGELADRLADLRRSLFG</sequence>
<keyword evidence="2" id="KW-1185">Reference proteome</keyword>
<reference evidence="2" key="1">
    <citation type="journal article" date="2019" name="Int. J. Syst. Evol. Microbiol.">
        <title>The Global Catalogue of Microorganisms (GCM) 10K type strain sequencing project: providing services to taxonomists for standard genome sequencing and annotation.</title>
        <authorList>
            <consortium name="The Broad Institute Genomics Platform"/>
            <consortium name="The Broad Institute Genome Sequencing Center for Infectious Disease"/>
            <person name="Wu L."/>
            <person name="Ma J."/>
        </authorList>
    </citation>
    <scope>NUCLEOTIDE SEQUENCE [LARGE SCALE GENOMIC DNA]</scope>
    <source>
        <strain evidence="2">IBRC-M 10908</strain>
    </source>
</reference>
<comment type="caution">
    <text evidence="1">The sequence shown here is derived from an EMBL/GenBank/DDBJ whole genome shotgun (WGS) entry which is preliminary data.</text>
</comment>
<dbReference type="RefSeq" id="WP_380624162.1">
    <property type="nucleotide sequence ID" value="NZ_JBHSDK010000028.1"/>
</dbReference>
<name>A0ABV8U3U5_9ACTN</name>
<organism evidence="1 2">
    <name type="scientific">Salininema proteolyticum</name>
    <dbReference type="NCBI Taxonomy" id="1607685"/>
    <lineage>
        <taxon>Bacteria</taxon>
        <taxon>Bacillati</taxon>
        <taxon>Actinomycetota</taxon>
        <taxon>Actinomycetes</taxon>
        <taxon>Glycomycetales</taxon>
        <taxon>Glycomycetaceae</taxon>
        <taxon>Salininema</taxon>
    </lineage>
</organism>